<evidence type="ECO:0000313" key="2">
    <source>
        <dbReference type="EMBL" id="QDU41088.1"/>
    </source>
</evidence>
<evidence type="ECO:0000313" key="3">
    <source>
        <dbReference type="Proteomes" id="UP000320496"/>
    </source>
</evidence>
<dbReference type="InterPro" id="IPR036086">
    <property type="entry name" value="ParB/Sulfiredoxin_sf"/>
</dbReference>
<dbReference type="Proteomes" id="UP000320496">
    <property type="component" value="Chromosome"/>
</dbReference>
<dbReference type="OrthoDB" id="9800801at2"/>
<dbReference type="RefSeq" id="WP_145372306.1">
    <property type="nucleotide sequence ID" value="NZ_CP036275.1"/>
</dbReference>
<keyword evidence="3" id="KW-1185">Reference proteome</keyword>
<organism evidence="2 3">
    <name type="scientific">Maioricimonas rarisocia</name>
    <dbReference type="NCBI Taxonomy" id="2528026"/>
    <lineage>
        <taxon>Bacteria</taxon>
        <taxon>Pseudomonadati</taxon>
        <taxon>Planctomycetota</taxon>
        <taxon>Planctomycetia</taxon>
        <taxon>Planctomycetales</taxon>
        <taxon>Planctomycetaceae</taxon>
        <taxon>Maioricimonas</taxon>
    </lineage>
</organism>
<dbReference type="AlphaFoldDB" id="A0A517ZF35"/>
<protein>
    <submittedName>
        <fullName evidence="2">ParB-like nuclease domain protein</fullName>
    </submittedName>
</protein>
<evidence type="ECO:0000259" key="1">
    <source>
        <dbReference type="SMART" id="SM00470"/>
    </source>
</evidence>
<dbReference type="SMART" id="SM00470">
    <property type="entry name" value="ParB"/>
    <property type="match status" value="1"/>
</dbReference>
<dbReference type="Pfam" id="PF02195">
    <property type="entry name" value="ParB_N"/>
    <property type="match status" value="1"/>
</dbReference>
<accession>A0A517ZF35</accession>
<dbReference type="KEGG" id="mri:Mal4_54530"/>
<dbReference type="CDD" id="cd16401">
    <property type="entry name" value="ParB_N_like_MT"/>
    <property type="match status" value="1"/>
</dbReference>
<dbReference type="SUPFAM" id="SSF110849">
    <property type="entry name" value="ParB/Sulfiredoxin"/>
    <property type="match status" value="1"/>
</dbReference>
<dbReference type="Gene3D" id="3.90.1530.10">
    <property type="entry name" value="Conserved hypothetical protein from pyrococcus furiosus pfu- 392566-001, ParB domain"/>
    <property type="match status" value="1"/>
</dbReference>
<dbReference type="EMBL" id="CP036275">
    <property type="protein sequence ID" value="QDU41088.1"/>
    <property type="molecule type" value="Genomic_DNA"/>
</dbReference>
<proteinExistence type="predicted"/>
<gene>
    <name evidence="2" type="ORF">Mal4_54530</name>
</gene>
<sequence length="193" mass="21744">MHIESLSVQQLKPAPYNPRLPLKPGDPGWEKLKRSLDEFDLVQPIIWNRRTGHVVAGHQRLEILKDQGRREVDCVIVDLSLEREKALNVTLNNAAVGSDWEPAKLVDLLGELRELPGVDATLTGFDDQQLRDMLFVPDPDFAPAADAPAERDPEEVLVRLEVPRQDWDDVRSELDELLAAFPQIRLHVAADVA</sequence>
<name>A0A517ZF35_9PLAN</name>
<dbReference type="InterPro" id="IPR003115">
    <property type="entry name" value="ParB_N"/>
</dbReference>
<reference evidence="2 3" key="1">
    <citation type="submission" date="2019-02" db="EMBL/GenBank/DDBJ databases">
        <title>Deep-cultivation of Planctomycetes and their phenomic and genomic characterization uncovers novel biology.</title>
        <authorList>
            <person name="Wiegand S."/>
            <person name="Jogler M."/>
            <person name="Boedeker C."/>
            <person name="Pinto D."/>
            <person name="Vollmers J."/>
            <person name="Rivas-Marin E."/>
            <person name="Kohn T."/>
            <person name="Peeters S.H."/>
            <person name="Heuer A."/>
            <person name="Rast P."/>
            <person name="Oberbeckmann S."/>
            <person name="Bunk B."/>
            <person name="Jeske O."/>
            <person name="Meyerdierks A."/>
            <person name="Storesund J.E."/>
            <person name="Kallscheuer N."/>
            <person name="Luecker S."/>
            <person name="Lage O.M."/>
            <person name="Pohl T."/>
            <person name="Merkel B.J."/>
            <person name="Hornburger P."/>
            <person name="Mueller R.-W."/>
            <person name="Bruemmer F."/>
            <person name="Labrenz M."/>
            <person name="Spormann A.M."/>
            <person name="Op den Camp H."/>
            <person name="Overmann J."/>
            <person name="Amann R."/>
            <person name="Jetten M.S.M."/>
            <person name="Mascher T."/>
            <person name="Medema M.H."/>
            <person name="Devos D.P."/>
            <person name="Kaster A.-K."/>
            <person name="Ovreas L."/>
            <person name="Rohde M."/>
            <person name="Galperin M.Y."/>
            <person name="Jogler C."/>
        </authorList>
    </citation>
    <scope>NUCLEOTIDE SEQUENCE [LARGE SCALE GENOMIC DNA]</scope>
    <source>
        <strain evidence="2 3">Mal4</strain>
    </source>
</reference>
<feature type="domain" description="ParB-like N-terminal" evidence="1">
    <location>
        <begin position="4"/>
        <end position="93"/>
    </location>
</feature>